<dbReference type="Proteomes" id="UP001214576">
    <property type="component" value="Unassembled WGS sequence"/>
</dbReference>
<dbReference type="AlphaFoldDB" id="A0AAD4YCQ1"/>
<feature type="region of interest" description="Disordered" evidence="1">
    <location>
        <begin position="56"/>
        <end position="78"/>
    </location>
</feature>
<sequence length="135" mass="15253">MESIDFFLYSVDSGSDFSFGISQAITVLPSGVRGDDDMFLDYAFTYQMCQVMTPSPRGCAATEERKGSDGGETEAVNESARPYLEVKHTPVKEECTEHYDLTGKDSYPSKVVLFYFFPHVKEYPIYVNKRVNEAK</sequence>
<organism evidence="2 3">
    <name type="scientific">Ovis ammon polii</name>
    <dbReference type="NCBI Taxonomy" id="230172"/>
    <lineage>
        <taxon>Eukaryota</taxon>
        <taxon>Metazoa</taxon>
        <taxon>Chordata</taxon>
        <taxon>Craniata</taxon>
        <taxon>Vertebrata</taxon>
        <taxon>Euteleostomi</taxon>
        <taxon>Mammalia</taxon>
        <taxon>Eutheria</taxon>
        <taxon>Laurasiatheria</taxon>
        <taxon>Artiodactyla</taxon>
        <taxon>Ruminantia</taxon>
        <taxon>Pecora</taxon>
        <taxon>Bovidae</taxon>
        <taxon>Caprinae</taxon>
        <taxon>Ovis</taxon>
    </lineage>
</organism>
<reference evidence="2" key="1">
    <citation type="submission" date="2022-03" db="EMBL/GenBank/DDBJ databases">
        <title>Genomic analyses of argali, domestic sheep and their hybrids provide insights into chromosomal evolution, heterosis and genetic basis of agronomic traits.</title>
        <authorList>
            <person name="Li M."/>
        </authorList>
    </citation>
    <scope>NUCLEOTIDE SEQUENCE</scope>
    <source>
        <strain evidence="2">CAU-MHL-2022a</strain>
        <tissue evidence="2">Skin</tissue>
    </source>
</reference>
<name>A0AAD4YCQ1_OVIAM</name>
<gene>
    <name evidence="2" type="ORF">MG293_007184</name>
</gene>
<evidence type="ECO:0000313" key="2">
    <source>
        <dbReference type="EMBL" id="KAI4543058.1"/>
    </source>
</evidence>
<protein>
    <submittedName>
        <fullName evidence="2">Uncharacterized protein</fullName>
    </submittedName>
</protein>
<proteinExistence type="predicted"/>
<evidence type="ECO:0000313" key="3">
    <source>
        <dbReference type="Proteomes" id="UP001214576"/>
    </source>
</evidence>
<comment type="caution">
    <text evidence="2">The sequence shown here is derived from an EMBL/GenBank/DDBJ whole genome shotgun (WGS) entry which is preliminary data.</text>
</comment>
<dbReference type="EMBL" id="JAKZEL010000006">
    <property type="protein sequence ID" value="KAI4543058.1"/>
    <property type="molecule type" value="Genomic_DNA"/>
</dbReference>
<evidence type="ECO:0000256" key="1">
    <source>
        <dbReference type="SAM" id="MobiDB-lite"/>
    </source>
</evidence>
<accession>A0AAD4YCQ1</accession>
<keyword evidence="3" id="KW-1185">Reference proteome</keyword>